<accession>A0A0D3F2Y5</accession>
<reference evidence="1" key="2">
    <citation type="submission" date="2015-03" db="UniProtKB">
        <authorList>
            <consortium name="EnsemblPlants"/>
        </authorList>
    </citation>
    <scope>IDENTIFICATION</scope>
</reference>
<dbReference type="PaxDb" id="65489-OBART02G10230.1"/>
<dbReference type="AlphaFoldDB" id="A0A0D3F2Y5"/>
<protein>
    <submittedName>
        <fullName evidence="1">Uncharacterized protein</fullName>
    </submittedName>
</protein>
<keyword evidence="2" id="KW-1185">Reference proteome</keyword>
<evidence type="ECO:0000313" key="1">
    <source>
        <dbReference type="EnsemblPlants" id="OBART02G10230.1"/>
    </source>
</evidence>
<dbReference type="HOGENOM" id="CLU_2625844_0_0_1"/>
<reference evidence="1" key="1">
    <citation type="journal article" date="2009" name="Rice">
        <title>De Novo Next Generation Sequencing of Plant Genomes.</title>
        <authorList>
            <person name="Rounsley S."/>
            <person name="Marri P.R."/>
            <person name="Yu Y."/>
            <person name="He R."/>
            <person name="Sisneros N."/>
            <person name="Goicoechea J.L."/>
            <person name="Lee S.J."/>
            <person name="Angelova A."/>
            <person name="Kudrna D."/>
            <person name="Luo M."/>
            <person name="Affourtit J."/>
            <person name="Desany B."/>
            <person name="Knight J."/>
            <person name="Niazi F."/>
            <person name="Egholm M."/>
            <person name="Wing R.A."/>
        </authorList>
    </citation>
    <scope>NUCLEOTIDE SEQUENCE [LARGE SCALE GENOMIC DNA]</scope>
    <source>
        <strain evidence="1">cv. IRGC 105608</strain>
    </source>
</reference>
<dbReference type="Gramene" id="OBART02G10230.1">
    <property type="protein sequence ID" value="OBART02G10230.1"/>
    <property type="gene ID" value="OBART02G10230"/>
</dbReference>
<dbReference type="Proteomes" id="UP000026960">
    <property type="component" value="Chromosome 2"/>
</dbReference>
<proteinExistence type="predicted"/>
<name>A0A0D3F2Y5_9ORYZ</name>
<dbReference type="EnsemblPlants" id="OBART02G10230.1">
    <property type="protein sequence ID" value="OBART02G10230.1"/>
    <property type="gene ID" value="OBART02G10230"/>
</dbReference>
<evidence type="ECO:0000313" key="2">
    <source>
        <dbReference type="Proteomes" id="UP000026960"/>
    </source>
</evidence>
<sequence length="78" mass="8991">MSRLSQAGPIIAFTDQHKSFLNTLSSLVCTREEFPELFLDIDYPHPHISTQVSYAHFVLTRVHPIRISRSVMSSFSWI</sequence>
<organism evidence="1">
    <name type="scientific">Oryza barthii</name>
    <dbReference type="NCBI Taxonomy" id="65489"/>
    <lineage>
        <taxon>Eukaryota</taxon>
        <taxon>Viridiplantae</taxon>
        <taxon>Streptophyta</taxon>
        <taxon>Embryophyta</taxon>
        <taxon>Tracheophyta</taxon>
        <taxon>Spermatophyta</taxon>
        <taxon>Magnoliopsida</taxon>
        <taxon>Liliopsida</taxon>
        <taxon>Poales</taxon>
        <taxon>Poaceae</taxon>
        <taxon>BOP clade</taxon>
        <taxon>Oryzoideae</taxon>
        <taxon>Oryzeae</taxon>
        <taxon>Oryzinae</taxon>
        <taxon>Oryza</taxon>
    </lineage>
</organism>